<dbReference type="EMBL" id="LR796231">
    <property type="protein sequence ID" value="CAB4128803.1"/>
    <property type="molecule type" value="Genomic_DNA"/>
</dbReference>
<organism evidence="1">
    <name type="scientific">uncultured Caudovirales phage</name>
    <dbReference type="NCBI Taxonomy" id="2100421"/>
    <lineage>
        <taxon>Viruses</taxon>
        <taxon>Duplodnaviria</taxon>
        <taxon>Heunggongvirae</taxon>
        <taxon>Uroviricota</taxon>
        <taxon>Caudoviricetes</taxon>
        <taxon>Peduoviridae</taxon>
        <taxon>Maltschvirus</taxon>
        <taxon>Maltschvirus maltsch</taxon>
    </lineage>
</organism>
<evidence type="ECO:0000313" key="2">
    <source>
        <dbReference type="EMBL" id="CAB5219520.1"/>
    </source>
</evidence>
<sequence>MINPLDEVLNKLEDLTADCPKPMTKDHCEYCSAWLVILEDILECDKDTD</sequence>
<accession>A0A6J5L5Y8</accession>
<dbReference type="EMBL" id="LR798275">
    <property type="protein sequence ID" value="CAB5219520.1"/>
    <property type="molecule type" value="Genomic_DNA"/>
</dbReference>
<name>A0A6J5L5Y8_9CAUD</name>
<protein>
    <submittedName>
        <fullName evidence="1">Uncharacterized protein</fullName>
    </submittedName>
</protein>
<gene>
    <name evidence="1" type="ORF">UFOVP113_94</name>
    <name evidence="2" type="ORF">UFOVP225_81</name>
</gene>
<proteinExistence type="predicted"/>
<reference evidence="1" key="1">
    <citation type="submission" date="2020-04" db="EMBL/GenBank/DDBJ databases">
        <authorList>
            <person name="Chiriac C."/>
            <person name="Salcher M."/>
            <person name="Ghai R."/>
            <person name="Kavagutti S V."/>
        </authorList>
    </citation>
    <scope>NUCLEOTIDE SEQUENCE</scope>
</reference>
<evidence type="ECO:0000313" key="1">
    <source>
        <dbReference type="EMBL" id="CAB4128803.1"/>
    </source>
</evidence>